<evidence type="ECO:0000313" key="5">
    <source>
        <dbReference type="EMBL" id="AEI47828.1"/>
    </source>
</evidence>
<protein>
    <recommendedName>
        <fullName evidence="2">hydroxymethylglutaryl-CoA reductase (NADPH)</fullName>
        <ecNumber evidence="2">1.1.1.34</ecNumber>
    </recommendedName>
</protein>
<sequence length="428" mass="47000">MLPFFKNRSICCFSTIPFSFIVFSFRKKVFLLVFQSSTMSDTKLPIDKINNYTTDIAQARRAFVTEKTGVDFQHLAHYSFDPSVLKGNIENFAGVVQVPIGFAGPLKVLGEYAQGDFYVPLATTEGTLVASYNRGMKLCREAGGIITTVMDDAMQRAPLFVFENARYSKAFGQWVDTHFDQLKAQAEATTSVGKLLDIEQYTVGKLHWLRFNYSTGDAAGQNMVTKATHRACHWALEQHIEGLEHFTMAANMDTDKKHSHLNTLQTRGKRVVAEITLPNELLKRVMHVSGEALFKQRNYSNAGSMLSGAVSNGSHFANGITAVFIATGQDVANVAESSAGIVYVELKPNGDYYFSVTIPSLIVATYGGGTGLPTQKECLQMMDCYGAGKVNKLAEIVAATVLCGELSLGAAIVANEWVSSHEQYGRNR</sequence>
<evidence type="ECO:0000256" key="3">
    <source>
        <dbReference type="ARBA" id="ARBA00022857"/>
    </source>
</evidence>
<comment type="similarity">
    <text evidence="1">Belongs to the HMG-CoA reductase family.</text>
</comment>
<dbReference type="Gene3D" id="3.90.770.10">
    <property type="entry name" value="3-hydroxy-3-methylglutaryl-coenzyme A Reductase, Chain A, domain 2"/>
    <property type="match status" value="1"/>
</dbReference>
<dbReference type="EMBL" id="CP002859">
    <property type="protein sequence ID" value="AEI47828.1"/>
    <property type="molecule type" value="Genomic_DNA"/>
</dbReference>
<dbReference type="SUPFAM" id="SSF56542">
    <property type="entry name" value="Substrate-binding domain of HMG-CoA reductase"/>
    <property type="match status" value="1"/>
</dbReference>
<dbReference type="Gene3D" id="3.30.70.420">
    <property type="entry name" value="Hydroxymethylglutaryl-CoA reductase, class I/II, NAD/NADP-binding domain"/>
    <property type="match status" value="1"/>
</dbReference>
<accession>A0A7U3ZII2</accession>
<keyword evidence="4 5" id="KW-0560">Oxidoreductase</keyword>
<dbReference type="InterPro" id="IPR002202">
    <property type="entry name" value="HMG_CoA_Rdtase"/>
</dbReference>
<dbReference type="InterPro" id="IPR009023">
    <property type="entry name" value="HMG_CoA_Rdtase_NAD(P)-bd_sf"/>
</dbReference>
<dbReference type="PANTHER" id="PTHR10572">
    <property type="entry name" value="3-HYDROXY-3-METHYLGLUTARYL-COENZYME A REDUCTASE"/>
    <property type="match status" value="1"/>
</dbReference>
<gene>
    <name evidence="5" type="ordered locus">Runsl_1402</name>
</gene>
<dbReference type="InterPro" id="IPR009029">
    <property type="entry name" value="HMG_CoA_Rdtase_sub-bd_dom_sf"/>
</dbReference>
<keyword evidence="3" id="KW-0521">NADP</keyword>
<evidence type="ECO:0000256" key="2">
    <source>
        <dbReference type="ARBA" id="ARBA00012999"/>
    </source>
</evidence>
<reference evidence="5 6" key="2">
    <citation type="journal article" date="2012" name="Stand. Genomic Sci.">
        <title>Complete genome sequence of the aquatic bacterium Runella slithyformis type strain (LSU 4(T)).</title>
        <authorList>
            <person name="Copeland A."/>
            <person name="Zhang X."/>
            <person name="Misra M."/>
            <person name="Lapidus A."/>
            <person name="Nolan M."/>
            <person name="Lucas S."/>
            <person name="Deshpande S."/>
            <person name="Cheng J.F."/>
            <person name="Tapia R."/>
            <person name="Goodwin L.A."/>
            <person name="Pitluck S."/>
            <person name="Liolios K."/>
            <person name="Pagani I."/>
            <person name="Ivanova N."/>
            <person name="Mikhailova N."/>
            <person name="Pati A."/>
            <person name="Chen A."/>
            <person name="Palaniappan K."/>
            <person name="Land M."/>
            <person name="Hauser L."/>
            <person name="Pan C."/>
            <person name="Jeffries C.D."/>
            <person name="Detter J.C."/>
            <person name="Brambilla E.M."/>
            <person name="Rohde M."/>
            <person name="Djao O.D."/>
            <person name="Goker M."/>
            <person name="Sikorski J."/>
            <person name="Tindall B.J."/>
            <person name="Woyke T."/>
            <person name="Bristow J."/>
            <person name="Eisen J.A."/>
            <person name="Markowitz V."/>
            <person name="Hugenholtz P."/>
            <person name="Kyrpides N.C."/>
            <person name="Klenk H.P."/>
            <person name="Mavromatis K."/>
        </authorList>
    </citation>
    <scope>NUCLEOTIDE SEQUENCE [LARGE SCALE GENOMIC DNA]</scope>
    <source>
        <strain evidence="6">ATCC 29530 / DSM 19594 / LMG 11500 / NCIMB 11436 / LSU 4</strain>
    </source>
</reference>
<reference evidence="6" key="1">
    <citation type="submission" date="2011-06" db="EMBL/GenBank/DDBJ databases">
        <title>The complete genome of chromosome of Runella slithyformis DSM 19594.</title>
        <authorList>
            <consortium name="US DOE Joint Genome Institute (JGI-PGF)"/>
            <person name="Lucas S."/>
            <person name="Han J."/>
            <person name="Lapidus A."/>
            <person name="Bruce D."/>
            <person name="Goodwin L."/>
            <person name="Pitluck S."/>
            <person name="Peters L."/>
            <person name="Kyrpides N."/>
            <person name="Mavromatis K."/>
            <person name="Ivanova N."/>
            <person name="Ovchinnikova G."/>
            <person name="Zhang X."/>
            <person name="Misra M."/>
            <person name="Detter J.C."/>
            <person name="Tapia R."/>
            <person name="Han C."/>
            <person name="Land M."/>
            <person name="Hauser L."/>
            <person name="Markowitz V."/>
            <person name="Cheng J.-F."/>
            <person name="Hugenholtz P."/>
            <person name="Woyke T."/>
            <person name="Wu D."/>
            <person name="Tindall B."/>
            <person name="Faehrich R."/>
            <person name="Brambilla E."/>
            <person name="Klenk H.-P."/>
            <person name="Eisen J.A."/>
        </authorList>
    </citation>
    <scope>NUCLEOTIDE SEQUENCE [LARGE SCALE GENOMIC DNA]</scope>
    <source>
        <strain evidence="6">ATCC 29530 / DSM 19594 / LMG 11500 / NCIMB 11436 / LSU 4</strain>
    </source>
</reference>
<evidence type="ECO:0000313" key="6">
    <source>
        <dbReference type="Proteomes" id="UP000000493"/>
    </source>
</evidence>
<dbReference type="EC" id="1.1.1.34" evidence="2"/>
<dbReference type="AlphaFoldDB" id="A0A7U3ZII2"/>
<name>A0A7U3ZII2_RUNSL</name>
<dbReference type="PRINTS" id="PR00071">
    <property type="entry name" value="HMGCOARDTASE"/>
</dbReference>
<dbReference type="PANTHER" id="PTHR10572:SF24">
    <property type="entry name" value="3-HYDROXY-3-METHYLGLUTARYL-COENZYME A REDUCTASE"/>
    <property type="match status" value="1"/>
</dbReference>
<dbReference type="KEGG" id="rsi:Runsl_1402"/>
<dbReference type="CDD" id="cd00643">
    <property type="entry name" value="HMG-CoA_reductase_classI"/>
    <property type="match status" value="1"/>
</dbReference>
<organism evidence="5 6">
    <name type="scientific">Runella slithyformis (strain ATCC 29530 / DSM 19594 / LMG 11500 / NCIMB 11436 / LSU 4)</name>
    <dbReference type="NCBI Taxonomy" id="761193"/>
    <lineage>
        <taxon>Bacteria</taxon>
        <taxon>Pseudomonadati</taxon>
        <taxon>Bacteroidota</taxon>
        <taxon>Cytophagia</taxon>
        <taxon>Cytophagales</taxon>
        <taxon>Spirosomataceae</taxon>
        <taxon>Runella</taxon>
    </lineage>
</organism>
<dbReference type="GO" id="GO:0004420">
    <property type="term" value="F:hydroxymethylglutaryl-CoA reductase (NADPH) activity"/>
    <property type="evidence" value="ECO:0007669"/>
    <property type="project" value="UniProtKB-EC"/>
</dbReference>
<dbReference type="Proteomes" id="UP000000493">
    <property type="component" value="Chromosome"/>
</dbReference>
<dbReference type="GO" id="GO:0008299">
    <property type="term" value="P:isoprenoid biosynthetic process"/>
    <property type="evidence" value="ECO:0007669"/>
    <property type="project" value="InterPro"/>
</dbReference>
<dbReference type="InterPro" id="IPR004554">
    <property type="entry name" value="HMG_CoA_Rdtase_eu_arc"/>
</dbReference>
<proteinExistence type="inferred from homology"/>
<dbReference type="PROSITE" id="PS50065">
    <property type="entry name" value="HMG_COA_REDUCTASE_4"/>
    <property type="match status" value="1"/>
</dbReference>
<dbReference type="SUPFAM" id="SSF55035">
    <property type="entry name" value="NAD-binding domain of HMG-CoA reductase"/>
    <property type="match status" value="1"/>
</dbReference>
<keyword evidence="6" id="KW-1185">Reference proteome</keyword>
<dbReference type="Pfam" id="PF00368">
    <property type="entry name" value="HMG-CoA_red"/>
    <property type="match status" value="1"/>
</dbReference>
<dbReference type="InterPro" id="IPR023074">
    <property type="entry name" value="HMG_CoA_Rdtase_cat_sf"/>
</dbReference>
<evidence type="ECO:0000256" key="4">
    <source>
        <dbReference type="ARBA" id="ARBA00023002"/>
    </source>
</evidence>
<evidence type="ECO:0000256" key="1">
    <source>
        <dbReference type="ARBA" id="ARBA00007661"/>
    </source>
</evidence>
<dbReference type="GO" id="GO:0015936">
    <property type="term" value="P:coenzyme A metabolic process"/>
    <property type="evidence" value="ECO:0007669"/>
    <property type="project" value="InterPro"/>
</dbReference>